<keyword evidence="1" id="KW-0812">Transmembrane</keyword>
<proteinExistence type="predicted"/>
<dbReference type="EMBL" id="MN739679">
    <property type="protein sequence ID" value="QHT20551.1"/>
    <property type="molecule type" value="Genomic_DNA"/>
</dbReference>
<evidence type="ECO:0000256" key="1">
    <source>
        <dbReference type="SAM" id="Phobius"/>
    </source>
</evidence>
<dbReference type="AlphaFoldDB" id="A0A6C0DVS6"/>
<reference evidence="2" key="1">
    <citation type="journal article" date="2020" name="Nature">
        <title>Giant virus diversity and host interactions through global metagenomics.</title>
        <authorList>
            <person name="Schulz F."/>
            <person name="Roux S."/>
            <person name="Paez-Espino D."/>
            <person name="Jungbluth S."/>
            <person name="Walsh D.A."/>
            <person name="Denef V.J."/>
            <person name="McMahon K.D."/>
            <person name="Konstantinidis K.T."/>
            <person name="Eloe-Fadrosh E.A."/>
            <person name="Kyrpides N.C."/>
            <person name="Woyke T."/>
        </authorList>
    </citation>
    <scope>NUCLEOTIDE SEQUENCE</scope>
    <source>
        <strain evidence="2">GVMAG-M-3300023174-68</strain>
    </source>
</reference>
<accession>A0A6C0DVS6</accession>
<protein>
    <submittedName>
        <fullName evidence="2">Uncharacterized protein</fullName>
    </submittedName>
</protein>
<name>A0A6C0DVS6_9ZZZZ</name>
<keyword evidence="1" id="KW-0472">Membrane</keyword>
<evidence type="ECO:0000313" key="2">
    <source>
        <dbReference type="EMBL" id="QHT20551.1"/>
    </source>
</evidence>
<sequence length="99" mass="10151">MAVTDNKLLFAGIGLLVGGLLSLSASAIGTQCYNENEEYGKSKGSNKSFLLFNLIVAIITVVFAVAAIYYSLKKAPAIADIATSTADIATSTADVATSA</sequence>
<organism evidence="2">
    <name type="scientific">viral metagenome</name>
    <dbReference type="NCBI Taxonomy" id="1070528"/>
    <lineage>
        <taxon>unclassified sequences</taxon>
        <taxon>metagenomes</taxon>
        <taxon>organismal metagenomes</taxon>
    </lineage>
</organism>
<feature type="transmembrane region" description="Helical" evidence="1">
    <location>
        <begin position="51"/>
        <end position="72"/>
    </location>
</feature>
<keyword evidence="1" id="KW-1133">Transmembrane helix</keyword>